<evidence type="ECO:0000313" key="2">
    <source>
        <dbReference type="EMBL" id="ODQ71307.1"/>
    </source>
</evidence>
<keyword evidence="3" id="KW-1185">Reference proteome</keyword>
<evidence type="ECO:0000313" key="3">
    <source>
        <dbReference type="Proteomes" id="UP000094385"/>
    </source>
</evidence>
<comment type="subcellular location">
    <subcellularLocation>
        <location evidence="1">Mitochondrion</location>
    </subcellularLocation>
</comment>
<dbReference type="OrthoDB" id="2332379at2759"/>
<accession>A0A1E3Q2Q7</accession>
<keyword evidence="1" id="KW-0496">Mitochondrion</keyword>
<proteinExistence type="predicted"/>
<dbReference type="GO" id="GO:0032543">
    <property type="term" value="P:mitochondrial translation"/>
    <property type="evidence" value="ECO:0007669"/>
    <property type="project" value="UniProtKB-UniRule"/>
</dbReference>
<dbReference type="InterPro" id="IPR016340">
    <property type="entry name" value="Ribosomal_mL60"/>
</dbReference>
<dbReference type="STRING" id="675824.A0A1E3Q2Q7"/>
<sequence length="110" mass="12733">MFGPFKPTNPAFSGLLWKIPWRMSAGQKYRQRKRLQAVDQVIATVEEGLKSKGLTCKALERLNAELPKESEMPSRDKYTTFHRRSPGYRIGLHKVAKWTKRSIRTNPKGF</sequence>
<dbReference type="Proteomes" id="UP000094385">
    <property type="component" value="Unassembled WGS sequence"/>
</dbReference>
<reference evidence="2 3" key="1">
    <citation type="journal article" date="2016" name="Proc. Natl. Acad. Sci. U.S.A.">
        <title>Comparative genomics of biotechnologically important yeasts.</title>
        <authorList>
            <person name="Riley R."/>
            <person name="Haridas S."/>
            <person name="Wolfe K.H."/>
            <person name="Lopes M.R."/>
            <person name="Hittinger C.T."/>
            <person name="Goeker M."/>
            <person name="Salamov A.A."/>
            <person name="Wisecaver J.H."/>
            <person name="Long T.M."/>
            <person name="Calvey C.H."/>
            <person name="Aerts A.L."/>
            <person name="Barry K.W."/>
            <person name="Choi C."/>
            <person name="Clum A."/>
            <person name="Coughlan A.Y."/>
            <person name="Deshpande S."/>
            <person name="Douglass A.P."/>
            <person name="Hanson S.J."/>
            <person name="Klenk H.-P."/>
            <person name="LaButti K.M."/>
            <person name="Lapidus A."/>
            <person name="Lindquist E.A."/>
            <person name="Lipzen A.M."/>
            <person name="Meier-Kolthoff J.P."/>
            <person name="Ohm R.A."/>
            <person name="Otillar R.P."/>
            <person name="Pangilinan J.L."/>
            <person name="Peng Y."/>
            <person name="Rokas A."/>
            <person name="Rosa C.A."/>
            <person name="Scheuner C."/>
            <person name="Sibirny A.A."/>
            <person name="Slot J.C."/>
            <person name="Stielow J.B."/>
            <person name="Sun H."/>
            <person name="Kurtzman C.P."/>
            <person name="Blackwell M."/>
            <person name="Grigoriev I.V."/>
            <person name="Jeffries T.W."/>
        </authorList>
    </citation>
    <scope>NUCLEOTIDE SEQUENCE [LARGE SCALE GENOMIC DNA]</scope>
    <source>
        <strain evidence="2 3">NRRL Y-11557</strain>
    </source>
</reference>
<dbReference type="EMBL" id="KV454298">
    <property type="protein sequence ID" value="ODQ71307.1"/>
    <property type="molecule type" value="Genomic_DNA"/>
</dbReference>
<organism evidence="2 3">
    <name type="scientific">Lipomyces starkeyi NRRL Y-11557</name>
    <dbReference type="NCBI Taxonomy" id="675824"/>
    <lineage>
        <taxon>Eukaryota</taxon>
        <taxon>Fungi</taxon>
        <taxon>Dikarya</taxon>
        <taxon>Ascomycota</taxon>
        <taxon>Saccharomycotina</taxon>
        <taxon>Lipomycetes</taxon>
        <taxon>Lipomycetales</taxon>
        <taxon>Lipomycetaceae</taxon>
        <taxon>Lipomyces</taxon>
    </lineage>
</organism>
<dbReference type="PANTHER" id="PTHR28271:SF1">
    <property type="entry name" value="LARGE RIBOSOMAL SUBUNIT PROTEIN ML60"/>
    <property type="match status" value="1"/>
</dbReference>
<dbReference type="Pfam" id="PF09784">
    <property type="entry name" value="L31"/>
    <property type="match status" value="1"/>
</dbReference>
<dbReference type="PIRSF" id="PIRSF002216">
    <property type="entry name" value="MRPL31_prd"/>
    <property type="match status" value="1"/>
</dbReference>
<protein>
    <recommendedName>
        <fullName evidence="1">Large ribosomal subunit protein mL60</fullName>
    </recommendedName>
</protein>
<comment type="subunit">
    <text evidence="1">Component of the mitochondrial large ribosomal subunit.</text>
</comment>
<dbReference type="PANTHER" id="PTHR28271">
    <property type="entry name" value="54S RIBOSOMAL PROTEIN L31, MITOCHONDRIAL"/>
    <property type="match status" value="1"/>
</dbReference>
<dbReference type="GO" id="GO:0003735">
    <property type="term" value="F:structural constituent of ribosome"/>
    <property type="evidence" value="ECO:0007669"/>
    <property type="project" value="UniProtKB-UniRule"/>
</dbReference>
<keyword evidence="1" id="KW-0689">Ribosomal protein</keyword>
<evidence type="ECO:0000256" key="1">
    <source>
        <dbReference type="PIRNR" id="PIRNR002216"/>
    </source>
</evidence>
<keyword evidence="1" id="KW-0687">Ribonucleoprotein</keyword>
<gene>
    <name evidence="2" type="ORF">LIPSTDRAFT_55968</name>
</gene>
<dbReference type="AlphaFoldDB" id="A0A1E3Q2Q7"/>
<name>A0A1E3Q2Q7_LIPST</name>
<dbReference type="GO" id="GO:0005762">
    <property type="term" value="C:mitochondrial large ribosomal subunit"/>
    <property type="evidence" value="ECO:0007669"/>
    <property type="project" value="UniProtKB-UniRule"/>
</dbReference>